<dbReference type="CDD" id="cd07377">
    <property type="entry name" value="WHTH_GntR"/>
    <property type="match status" value="1"/>
</dbReference>
<dbReference type="Proteomes" id="UP000187412">
    <property type="component" value="Unassembled WGS sequence"/>
</dbReference>
<dbReference type="InterPro" id="IPR046335">
    <property type="entry name" value="LacI/GalR-like_sensor"/>
</dbReference>
<organism evidence="5 6">
    <name type="scientific">Paenibacillus borealis</name>
    <dbReference type="NCBI Taxonomy" id="160799"/>
    <lineage>
        <taxon>Bacteria</taxon>
        <taxon>Bacillati</taxon>
        <taxon>Bacillota</taxon>
        <taxon>Bacilli</taxon>
        <taxon>Bacillales</taxon>
        <taxon>Paenibacillaceae</taxon>
        <taxon>Paenibacillus</taxon>
    </lineage>
</organism>
<evidence type="ECO:0000259" key="4">
    <source>
        <dbReference type="PROSITE" id="PS50949"/>
    </source>
</evidence>
<sequence>MTDKPIPKYMQLKGELLSWMESGRLKPDDQIPSENEIAVQFGMSRQTVRQALGQLEKEGWLYRLQGKGTFVARQETRPLQTSSMIGMMTTHISDYIFPHLVRGAEAQLRGSGYSMMLSSTDNDKNKERENLEMLLGQPFKGLIIEPTKSAQGNPNLPLFLALEIHRIPFIMINERYPELHCPCLKLDDEAGGFMAAEHLIELGHREIAGFFKTDDLQGANRLKGFTRALHKHRLPLGADTVTHYTSEQKHSVPYEAALKMLQGRQRPTAFVCYNDELAVLLLEAARQTGLSVPDDLSIIGFDDSTLATATEVKLTTLKHPKELMGIEAANMLIDMIEHKSAEPPKDRIYKPELVLRSSTKRLEQLDRS</sequence>
<dbReference type="InterPro" id="IPR036390">
    <property type="entry name" value="WH_DNA-bd_sf"/>
</dbReference>
<dbReference type="PANTHER" id="PTHR30146:SF150">
    <property type="entry name" value="ARABINOSE METABOLISM TRANSCRIPTIONAL REPRESSOR"/>
    <property type="match status" value="1"/>
</dbReference>
<keyword evidence="6" id="KW-1185">Reference proteome</keyword>
<dbReference type="PRINTS" id="PR00035">
    <property type="entry name" value="HTHGNTR"/>
</dbReference>
<dbReference type="InterPro" id="IPR036388">
    <property type="entry name" value="WH-like_DNA-bd_sf"/>
</dbReference>
<name>A0ABX3HUH0_PAEBO</name>
<dbReference type="Gene3D" id="1.10.10.10">
    <property type="entry name" value="Winged helix-like DNA-binding domain superfamily/Winged helix DNA-binding domain"/>
    <property type="match status" value="1"/>
</dbReference>
<keyword evidence="1" id="KW-0805">Transcription regulation</keyword>
<evidence type="ECO:0000256" key="1">
    <source>
        <dbReference type="ARBA" id="ARBA00023015"/>
    </source>
</evidence>
<dbReference type="InterPro" id="IPR028082">
    <property type="entry name" value="Peripla_BP_I"/>
</dbReference>
<feature type="domain" description="HTH gntR-type" evidence="4">
    <location>
        <begin position="6"/>
        <end position="74"/>
    </location>
</feature>
<dbReference type="InterPro" id="IPR033532">
    <property type="entry name" value="AraR_ligand_bind_dom"/>
</dbReference>
<evidence type="ECO:0000313" key="6">
    <source>
        <dbReference type="Proteomes" id="UP000187412"/>
    </source>
</evidence>
<dbReference type="SUPFAM" id="SSF53822">
    <property type="entry name" value="Periplasmic binding protein-like I"/>
    <property type="match status" value="1"/>
</dbReference>
<dbReference type="Pfam" id="PF00392">
    <property type="entry name" value="GntR"/>
    <property type="match status" value="1"/>
</dbReference>
<dbReference type="EMBL" id="MPTB01000002">
    <property type="protein sequence ID" value="OMD53047.1"/>
    <property type="molecule type" value="Genomic_DNA"/>
</dbReference>
<dbReference type="RefSeq" id="WP_076109118.1">
    <property type="nucleotide sequence ID" value="NZ_MPTB01000002.1"/>
</dbReference>
<comment type="caution">
    <text evidence="5">The sequence shown here is derived from an EMBL/GenBank/DDBJ whole genome shotgun (WGS) entry which is preliminary data.</text>
</comment>
<keyword evidence="3" id="KW-0804">Transcription</keyword>
<reference evidence="5 6" key="1">
    <citation type="submission" date="2016-10" db="EMBL/GenBank/DDBJ databases">
        <title>Paenibacillus species isolates.</title>
        <authorList>
            <person name="Beno S.M."/>
        </authorList>
    </citation>
    <scope>NUCLEOTIDE SEQUENCE [LARGE SCALE GENOMIC DNA]</scope>
    <source>
        <strain evidence="5 6">FSL H7-0744</strain>
    </source>
</reference>
<dbReference type="CDD" id="cd01541">
    <property type="entry name" value="PBP1_AraR"/>
    <property type="match status" value="1"/>
</dbReference>
<dbReference type="PANTHER" id="PTHR30146">
    <property type="entry name" value="LACI-RELATED TRANSCRIPTIONAL REPRESSOR"/>
    <property type="match status" value="1"/>
</dbReference>
<accession>A0ABX3HUH0</accession>
<dbReference type="InterPro" id="IPR000524">
    <property type="entry name" value="Tscrpt_reg_HTH_GntR"/>
</dbReference>
<proteinExistence type="predicted"/>
<dbReference type="Pfam" id="PF13377">
    <property type="entry name" value="Peripla_BP_3"/>
    <property type="match status" value="1"/>
</dbReference>
<dbReference type="PROSITE" id="PS50949">
    <property type="entry name" value="HTH_GNTR"/>
    <property type="match status" value="1"/>
</dbReference>
<evidence type="ECO:0000256" key="2">
    <source>
        <dbReference type="ARBA" id="ARBA00023125"/>
    </source>
</evidence>
<evidence type="ECO:0000256" key="3">
    <source>
        <dbReference type="ARBA" id="ARBA00023163"/>
    </source>
</evidence>
<dbReference type="SMART" id="SM00345">
    <property type="entry name" value="HTH_GNTR"/>
    <property type="match status" value="1"/>
</dbReference>
<protein>
    <submittedName>
        <fullName evidence="5">GntR family transcriptional regulator</fullName>
    </submittedName>
</protein>
<dbReference type="SUPFAM" id="SSF46785">
    <property type="entry name" value="Winged helix' DNA-binding domain"/>
    <property type="match status" value="1"/>
</dbReference>
<gene>
    <name evidence="5" type="ORF">BSK56_02110</name>
</gene>
<dbReference type="Gene3D" id="3.40.50.2300">
    <property type="match status" value="2"/>
</dbReference>
<evidence type="ECO:0000313" key="5">
    <source>
        <dbReference type="EMBL" id="OMD53047.1"/>
    </source>
</evidence>
<keyword evidence="2" id="KW-0238">DNA-binding</keyword>